<dbReference type="InterPro" id="IPR002156">
    <property type="entry name" value="RNaseH_domain"/>
</dbReference>
<name>A0ABU6XWS8_9FABA</name>
<organism evidence="2 3">
    <name type="scientific">Stylosanthes scabra</name>
    <dbReference type="NCBI Taxonomy" id="79078"/>
    <lineage>
        <taxon>Eukaryota</taxon>
        <taxon>Viridiplantae</taxon>
        <taxon>Streptophyta</taxon>
        <taxon>Embryophyta</taxon>
        <taxon>Tracheophyta</taxon>
        <taxon>Spermatophyta</taxon>
        <taxon>Magnoliopsida</taxon>
        <taxon>eudicotyledons</taxon>
        <taxon>Gunneridae</taxon>
        <taxon>Pentapetalae</taxon>
        <taxon>rosids</taxon>
        <taxon>fabids</taxon>
        <taxon>Fabales</taxon>
        <taxon>Fabaceae</taxon>
        <taxon>Papilionoideae</taxon>
        <taxon>50 kb inversion clade</taxon>
        <taxon>dalbergioids sensu lato</taxon>
        <taxon>Dalbergieae</taxon>
        <taxon>Pterocarpus clade</taxon>
        <taxon>Stylosanthes</taxon>
    </lineage>
</organism>
<dbReference type="InterPro" id="IPR044730">
    <property type="entry name" value="RNase_H-like_dom_plant"/>
</dbReference>
<dbReference type="EMBL" id="JASCZI010214686">
    <property type="protein sequence ID" value="MED6202189.1"/>
    <property type="molecule type" value="Genomic_DNA"/>
</dbReference>
<accession>A0ABU6XWS8</accession>
<keyword evidence="3" id="KW-1185">Reference proteome</keyword>
<proteinExistence type="predicted"/>
<protein>
    <recommendedName>
        <fullName evidence="1">RNase H type-1 domain-containing protein</fullName>
    </recommendedName>
</protein>
<dbReference type="Proteomes" id="UP001341840">
    <property type="component" value="Unassembled WGS sequence"/>
</dbReference>
<gene>
    <name evidence="2" type="ORF">PIB30_102852</name>
</gene>
<sequence length="70" mass="8181">WRGHVLAWECGLKKIICQTDCLEIFLLLQNNAEKTQCGNSVLVIKIVEILLRNWVVHFEHIHQEENRAAD</sequence>
<reference evidence="2 3" key="1">
    <citation type="journal article" date="2023" name="Plants (Basel)">
        <title>Bridging the Gap: Combining Genomics and Transcriptomics Approaches to Understand Stylosanthes scabra, an Orphan Legume from the Brazilian Caatinga.</title>
        <authorList>
            <person name="Ferreira-Neto J.R.C."/>
            <person name="da Silva M.D."/>
            <person name="Binneck E."/>
            <person name="de Melo N.F."/>
            <person name="da Silva R.H."/>
            <person name="de Melo A.L.T.M."/>
            <person name="Pandolfi V."/>
            <person name="Bustamante F.O."/>
            <person name="Brasileiro-Vidal A.C."/>
            <person name="Benko-Iseppon A.M."/>
        </authorList>
    </citation>
    <scope>NUCLEOTIDE SEQUENCE [LARGE SCALE GENOMIC DNA]</scope>
    <source>
        <tissue evidence="2">Leaves</tissue>
    </source>
</reference>
<evidence type="ECO:0000313" key="2">
    <source>
        <dbReference type="EMBL" id="MED6202189.1"/>
    </source>
</evidence>
<feature type="domain" description="RNase H type-1" evidence="1">
    <location>
        <begin position="3"/>
        <end position="70"/>
    </location>
</feature>
<evidence type="ECO:0000313" key="3">
    <source>
        <dbReference type="Proteomes" id="UP001341840"/>
    </source>
</evidence>
<evidence type="ECO:0000259" key="1">
    <source>
        <dbReference type="Pfam" id="PF13456"/>
    </source>
</evidence>
<dbReference type="CDD" id="cd06222">
    <property type="entry name" value="RNase_H_like"/>
    <property type="match status" value="1"/>
</dbReference>
<comment type="caution">
    <text evidence="2">The sequence shown here is derived from an EMBL/GenBank/DDBJ whole genome shotgun (WGS) entry which is preliminary data.</text>
</comment>
<dbReference type="Pfam" id="PF13456">
    <property type="entry name" value="RVT_3"/>
    <property type="match status" value="1"/>
</dbReference>
<feature type="non-terminal residue" evidence="2">
    <location>
        <position position="1"/>
    </location>
</feature>